<dbReference type="GO" id="GO:0004577">
    <property type="term" value="F:N-acetylglucosaminyldiphosphodolichol N-acetylglucosaminyltransferase activity"/>
    <property type="evidence" value="ECO:0007669"/>
    <property type="project" value="TreeGrafter"/>
</dbReference>
<dbReference type="SUPFAM" id="SSF53756">
    <property type="entry name" value="UDP-Glycosyltransferase/glycogen phosphorylase"/>
    <property type="match status" value="1"/>
</dbReference>
<keyword evidence="4" id="KW-1133">Transmembrane helix</keyword>
<reference evidence="6" key="1">
    <citation type="journal article" date="2015" name="Proc. Natl. Acad. Sci. U.S.A.">
        <title>Networks of energetic and metabolic interactions define dynamics in microbial communities.</title>
        <authorList>
            <person name="Embree M."/>
            <person name="Liu J.K."/>
            <person name="Al-Bassam M.M."/>
            <person name="Zengler K."/>
        </authorList>
    </citation>
    <scope>NUCLEOTIDE SEQUENCE</scope>
</reference>
<keyword evidence="5" id="KW-0472">Membrane</keyword>
<evidence type="ECO:0000256" key="3">
    <source>
        <dbReference type="ARBA" id="ARBA00022824"/>
    </source>
</evidence>
<dbReference type="Gene3D" id="3.40.50.2000">
    <property type="entry name" value="Glycogen Phosphorylase B"/>
    <property type="match status" value="1"/>
</dbReference>
<dbReference type="NCBIfam" id="NF041549">
    <property type="entry name" value="PssD"/>
    <property type="match status" value="1"/>
</dbReference>
<keyword evidence="3" id="KW-0256">Endoplasmic reticulum</keyword>
<dbReference type="PANTHER" id="PTHR12154">
    <property type="entry name" value="GLYCOSYL TRANSFERASE-RELATED"/>
    <property type="match status" value="1"/>
</dbReference>
<protein>
    <submittedName>
        <fullName evidence="6">Polysaccharide biosynthesis protein cpsf</fullName>
    </submittedName>
</protein>
<evidence type="ECO:0000256" key="5">
    <source>
        <dbReference type="ARBA" id="ARBA00023136"/>
    </source>
</evidence>
<sequence length="147" mass="16709">MKIAIVCSHGGHLTQMLYLMDAFKGNDIIIITYDSKRTQELDYKKYLVKNIGYNPVRMLTAAITFLRVFSRYRPDLIISNGSEIAIPALYIGRLLGAKIIFIESWARVNNPSLTGRLVYPIADHFLVQWPQLISKYGKKAVFEGALI</sequence>
<comment type="subcellular location">
    <subcellularLocation>
        <location evidence="1">Endoplasmic reticulum membrane</location>
        <topology evidence="1">Single-pass membrane protein</topology>
    </subcellularLocation>
</comment>
<comment type="caution">
    <text evidence="6">The sequence shown here is derived from an EMBL/GenBank/DDBJ whole genome shotgun (WGS) entry which is preliminary data.</text>
</comment>
<keyword evidence="2" id="KW-0812">Transmembrane</keyword>
<dbReference type="GO" id="GO:0006488">
    <property type="term" value="P:dolichol-linked oligosaccharide biosynthetic process"/>
    <property type="evidence" value="ECO:0007669"/>
    <property type="project" value="InterPro"/>
</dbReference>
<name>A0A0W8F4W9_9ZZZZ</name>
<dbReference type="EMBL" id="LNQE01001520">
    <property type="protein sequence ID" value="KUG15913.1"/>
    <property type="molecule type" value="Genomic_DNA"/>
</dbReference>
<evidence type="ECO:0000256" key="4">
    <source>
        <dbReference type="ARBA" id="ARBA00022989"/>
    </source>
</evidence>
<gene>
    <name evidence="6" type="ORF">ASZ90_014421</name>
</gene>
<dbReference type="GO" id="GO:0005789">
    <property type="term" value="C:endoplasmic reticulum membrane"/>
    <property type="evidence" value="ECO:0007669"/>
    <property type="project" value="UniProtKB-SubCell"/>
</dbReference>
<organism evidence="6">
    <name type="scientific">hydrocarbon metagenome</name>
    <dbReference type="NCBI Taxonomy" id="938273"/>
    <lineage>
        <taxon>unclassified sequences</taxon>
        <taxon>metagenomes</taxon>
        <taxon>ecological metagenomes</taxon>
    </lineage>
</organism>
<proteinExistence type="predicted"/>
<evidence type="ECO:0000256" key="2">
    <source>
        <dbReference type="ARBA" id="ARBA00022692"/>
    </source>
</evidence>
<evidence type="ECO:0000256" key="1">
    <source>
        <dbReference type="ARBA" id="ARBA00004389"/>
    </source>
</evidence>
<evidence type="ECO:0000313" key="6">
    <source>
        <dbReference type="EMBL" id="KUG15913.1"/>
    </source>
</evidence>
<dbReference type="PANTHER" id="PTHR12154:SF4">
    <property type="entry name" value="UDP-N-ACETYLGLUCOSAMINE TRANSFERASE SUBUNIT ALG14 HOMOLOG"/>
    <property type="match status" value="1"/>
</dbReference>
<dbReference type="AlphaFoldDB" id="A0A0W8F4W9"/>
<dbReference type="InterPro" id="IPR013969">
    <property type="entry name" value="Oligosacch_biosynth_Alg14"/>
</dbReference>
<dbReference type="Pfam" id="PF08660">
    <property type="entry name" value="Alg14"/>
    <property type="match status" value="1"/>
</dbReference>
<accession>A0A0W8F4W9</accession>